<organism evidence="4 5">
    <name type="scientific">Saprolegnia parasitica (strain CBS 223.65)</name>
    <dbReference type="NCBI Taxonomy" id="695850"/>
    <lineage>
        <taxon>Eukaryota</taxon>
        <taxon>Sar</taxon>
        <taxon>Stramenopiles</taxon>
        <taxon>Oomycota</taxon>
        <taxon>Saprolegniomycetes</taxon>
        <taxon>Saprolegniales</taxon>
        <taxon>Saprolegniaceae</taxon>
        <taxon>Saprolegnia</taxon>
    </lineage>
</organism>
<keyword evidence="2" id="KW-0433">Leucine-rich repeat</keyword>
<dbReference type="GO" id="GO:0005829">
    <property type="term" value="C:cytosol"/>
    <property type="evidence" value="ECO:0007669"/>
    <property type="project" value="TreeGrafter"/>
</dbReference>
<dbReference type="GO" id="GO:0005634">
    <property type="term" value="C:nucleus"/>
    <property type="evidence" value="ECO:0007669"/>
    <property type="project" value="TreeGrafter"/>
</dbReference>
<evidence type="ECO:0000256" key="2">
    <source>
        <dbReference type="ARBA" id="ARBA00022614"/>
    </source>
</evidence>
<dbReference type="VEuPathDB" id="FungiDB:SPRG_09719"/>
<dbReference type="GO" id="GO:0005096">
    <property type="term" value="F:GTPase activator activity"/>
    <property type="evidence" value="ECO:0007669"/>
    <property type="project" value="UniProtKB-KW"/>
</dbReference>
<keyword evidence="1" id="KW-0343">GTPase activation</keyword>
<reference evidence="4 5" key="1">
    <citation type="journal article" date="2013" name="PLoS Genet.">
        <title>Distinctive expansion of potential virulence genes in the genome of the oomycete fish pathogen Saprolegnia parasitica.</title>
        <authorList>
            <person name="Jiang R.H."/>
            <person name="de Bruijn I."/>
            <person name="Haas B.J."/>
            <person name="Belmonte R."/>
            <person name="Lobach L."/>
            <person name="Christie J."/>
            <person name="van den Ackerveken G."/>
            <person name="Bottin A."/>
            <person name="Bulone V."/>
            <person name="Diaz-Moreno S.M."/>
            <person name="Dumas B."/>
            <person name="Fan L."/>
            <person name="Gaulin E."/>
            <person name="Govers F."/>
            <person name="Grenville-Briggs L.J."/>
            <person name="Horner N.R."/>
            <person name="Levin J.Z."/>
            <person name="Mammella M."/>
            <person name="Meijer H.J."/>
            <person name="Morris P."/>
            <person name="Nusbaum C."/>
            <person name="Oome S."/>
            <person name="Phillips A.J."/>
            <person name="van Rooyen D."/>
            <person name="Rzeszutek E."/>
            <person name="Saraiva M."/>
            <person name="Secombes C.J."/>
            <person name="Seidl M.F."/>
            <person name="Snel B."/>
            <person name="Stassen J.H."/>
            <person name="Sykes S."/>
            <person name="Tripathy S."/>
            <person name="van den Berg H."/>
            <person name="Vega-Arreguin J.C."/>
            <person name="Wawra S."/>
            <person name="Young S.K."/>
            <person name="Zeng Q."/>
            <person name="Dieguez-Uribeondo J."/>
            <person name="Russ C."/>
            <person name="Tyler B.M."/>
            <person name="van West P."/>
        </authorList>
    </citation>
    <scope>NUCLEOTIDE SEQUENCE [LARGE SCALE GENOMIC DNA]</scope>
    <source>
        <strain evidence="4 5">CBS 223.65</strain>
    </source>
</reference>
<proteinExistence type="predicted"/>
<name>A0A067C2H2_SAPPC</name>
<dbReference type="PANTHER" id="PTHR24113:SF12">
    <property type="entry name" value="RAN GTPASE-ACTIVATING PROTEIN 1"/>
    <property type="match status" value="1"/>
</dbReference>
<dbReference type="GO" id="GO:0048471">
    <property type="term" value="C:perinuclear region of cytoplasm"/>
    <property type="evidence" value="ECO:0007669"/>
    <property type="project" value="TreeGrafter"/>
</dbReference>
<dbReference type="Gene3D" id="3.80.10.10">
    <property type="entry name" value="Ribonuclease Inhibitor"/>
    <property type="match status" value="1"/>
</dbReference>
<dbReference type="Proteomes" id="UP000030745">
    <property type="component" value="Unassembled WGS sequence"/>
</dbReference>
<dbReference type="GeneID" id="24131870"/>
<evidence type="ECO:0008006" key="6">
    <source>
        <dbReference type="Google" id="ProtNLM"/>
    </source>
</evidence>
<dbReference type="InterPro" id="IPR032675">
    <property type="entry name" value="LRR_dom_sf"/>
</dbReference>
<evidence type="ECO:0000256" key="3">
    <source>
        <dbReference type="ARBA" id="ARBA00022737"/>
    </source>
</evidence>
<evidence type="ECO:0000313" key="4">
    <source>
        <dbReference type="EMBL" id="KDO24989.1"/>
    </source>
</evidence>
<dbReference type="RefSeq" id="XP_012204258.1">
    <property type="nucleotide sequence ID" value="XM_012348868.1"/>
</dbReference>
<dbReference type="KEGG" id="spar:SPRG_09719"/>
<dbReference type="GO" id="GO:0031267">
    <property type="term" value="F:small GTPase binding"/>
    <property type="evidence" value="ECO:0007669"/>
    <property type="project" value="TreeGrafter"/>
</dbReference>
<evidence type="ECO:0000313" key="5">
    <source>
        <dbReference type="Proteomes" id="UP000030745"/>
    </source>
</evidence>
<dbReference type="SUPFAM" id="SSF52047">
    <property type="entry name" value="RNI-like"/>
    <property type="match status" value="1"/>
</dbReference>
<dbReference type="PANTHER" id="PTHR24113">
    <property type="entry name" value="RAN GTPASE-ACTIVATING PROTEIN 1"/>
    <property type="match status" value="1"/>
</dbReference>
<keyword evidence="5" id="KW-1185">Reference proteome</keyword>
<protein>
    <recommendedName>
        <fullName evidence="6">F-box domain-containing protein</fullName>
    </recommendedName>
</protein>
<dbReference type="InterPro" id="IPR027038">
    <property type="entry name" value="RanGap"/>
</dbReference>
<gene>
    <name evidence="4" type="ORF">SPRG_09719</name>
</gene>
<sequence>MAALPKQHLHTLTVITSAFGPMDTSAMVAWLQEPHATSLTLGCSSVSDPSALADAIQACVTLRTLSLLGAMDVQEALVASPKTLPHITSLTVVESRFGDGATLGLVKKLDRTKIVFFDFEHIKGMGDNDFGNRPETSVLDTLALCPALRTLRLVRIHITPTTTTGTWSHLSTVAVQNTTFKTPGDAVKLLQWLSTSRCLKDVDLGYTQLGTAGFVELARALPAWMARGLQSLRLQETKMGDDDAAILVVALASGTNRRPLTVNVRSNPFSEASTKLFLDMLGASHNVTLHVGTGRFTASIQNYVQLHHLVLVQPGVLTSPPRSSSPWYAI</sequence>
<keyword evidence="3" id="KW-0677">Repeat</keyword>
<accession>A0A067C2H2</accession>
<dbReference type="GO" id="GO:0006913">
    <property type="term" value="P:nucleocytoplasmic transport"/>
    <property type="evidence" value="ECO:0007669"/>
    <property type="project" value="TreeGrafter"/>
</dbReference>
<dbReference type="EMBL" id="KK583236">
    <property type="protein sequence ID" value="KDO24989.1"/>
    <property type="molecule type" value="Genomic_DNA"/>
</dbReference>
<evidence type="ECO:0000256" key="1">
    <source>
        <dbReference type="ARBA" id="ARBA00022468"/>
    </source>
</evidence>
<dbReference type="AlphaFoldDB" id="A0A067C2H2"/>